<dbReference type="PANTHER" id="PTHR10738">
    <property type="entry name" value="PROTEIN ARGININE N-METHYLTRANSFERASE 5"/>
    <property type="match status" value="1"/>
</dbReference>
<evidence type="ECO:0000256" key="6">
    <source>
        <dbReference type="PIRSR" id="PIRSR015894-2"/>
    </source>
</evidence>
<dbReference type="Pfam" id="PF17286">
    <property type="entry name" value="PRMT5_C"/>
    <property type="match status" value="1"/>
</dbReference>
<feature type="binding site" evidence="6">
    <location>
        <position position="343"/>
    </location>
    <ligand>
        <name>S-adenosyl-L-methionine</name>
        <dbReference type="ChEBI" id="CHEBI:59789"/>
    </ligand>
</feature>
<evidence type="ECO:0000256" key="2">
    <source>
        <dbReference type="ARBA" id="ARBA00022679"/>
    </source>
</evidence>
<dbReference type="Pfam" id="PF05185">
    <property type="entry name" value="PRMT5"/>
    <property type="match status" value="1"/>
</dbReference>
<comment type="caution">
    <text evidence="11">The sequence shown here is derived from an EMBL/GenBank/DDBJ whole genome shotgun (WGS) entry which is preliminary data.</text>
</comment>
<evidence type="ECO:0000313" key="11">
    <source>
        <dbReference type="EMBL" id="KAF9337654.1"/>
    </source>
</evidence>
<evidence type="ECO:0000256" key="3">
    <source>
        <dbReference type="ARBA" id="ARBA00022691"/>
    </source>
</evidence>
<evidence type="ECO:0000259" key="8">
    <source>
        <dbReference type="Pfam" id="PF05185"/>
    </source>
</evidence>
<evidence type="ECO:0000256" key="7">
    <source>
        <dbReference type="PIRSR" id="PIRSR015894-3"/>
    </source>
</evidence>
<dbReference type="InterPro" id="IPR007857">
    <property type="entry name" value="Arg_MeTrfase_PRMT5"/>
</dbReference>
<dbReference type="CDD" id="cd02440">
    <property type="entry name" value="AdoMet_MTases"/>
    <property type="match status" value="1"/>
</dbReference>
<feature type="site" description="Critical for specifying symmetric addition of methyl groups" evidence="7">
    <location>
        <position position="346"/>
    </location>
</feature>
<dbReference type="Gene3D" id="3.20.20.150">
    <property type="entry name" value="Divalent-metal-dependent TIM barrel enzymes"/>
    <property type="match status" value="1"/>
</dbReference>
<evidence type="ECO:0000256" key="5">
    <source>
        <dbReference type="PIRSR" id="PIRSR015894-1"/>
    </source>
</evidence>
<keyword evidence="12" id="KW-1185">Reference proteome</keyword>
<dbReference type="Proteomes" id="UP000696485">
    <property type="component" value="Unassembled WGS sequence"/>
</dbReference>
<gene>
    <name evidence="11" type="ORF">BG006_003567</name>
</gene>
<evidence type="ECO:0000256" key="4">
    <source>
        <dbReference type="PIRNR" id="PIRNR015894"/>
    </source>
</evidence>
<dbReference type="PIRSF" id="PIRSF015894">
    <property type="entry name" value="Skb1_MeTrfase"/>
    <property type="match status" value="1"/>
</dbReference>
<dbReference type="InterPro" id="IPR035075">
    <property type="entry name" value="PRMT5"/>
</dbReference>
<dbReference type="Pfam" id="PF17285">
    <property type="entry name" value="PRMT5_TIM"/>
    <property type="match status" value="1"/>
</dbReference>
<dbReference type="FunFam" id="3.40.50.150:FF:000029">
    <property type="entry name" value="Protein arginine N-methyltransferase 5"/>
    <property type="match status" value="1"/>
</dbReference>
<keyword evidence="3 4" id="KW-0949">S-adenosyl-L-methionine</keyword>
<organism evidence="11 12">
    <name type="scientific">Podila minutissima</name>
    <dbReference type="NCBI Taxonomy" id="64525"/>
    <lineage>
        <taxon>Eukaryota</taxon>
        <taxon>Fungi</taxon>
        <taxon>Fungi incertae sedis</taxon>
        <taxon>Mucoromycota</taxon>
        <taxon>Mortierellomycotina</taxon>
        <taxon>Mortierellomycetes</taxon>
        <taxon>Mortierellales</taxon>
        <taxon>Mortierellaceae</taxon>
        <taxon>Podila</taxon>
    </lineage>
</organism>
<dbReference type="Gene3D" id="2.70.160.11">
    <property type="entry name" value="Hnrnp arginine n-methyltransferase1"/>
    <property type="match status" value="1"/>
</dbReference>
<dbReference type="InterPro" id="IPR025799">
    <property type="entry name" value="Arg_MeTrfase"/>
</dbReference>
<evidence type="ECO:0000256" key="1">
    <source>
        <dbReference type="ARBA" id="ARBA00022603"/>
    </source>
</evidence>
<dbReference type="GO" id="GO:0016274">
    <property type="term" value="F:protein-arginine N-methyltransferase activity"/>
    <property type="evidence" value="ECO:0007669"/>
    <property type="project" value="InterPro"/>
</dbReference>
<feature type="domain" description="PRMT5 TIM barrel" evidence="9">
    <location>
        <begin position="44"/>
        <end position="309"/>
    </location>
</feature>
<accession>A0A9P5VQZ5</accession>
<evidence type="ECO:0000259" key="9">
    <source>
        <dbReference type="Pfam" id="PF17285"/>
    </source>
</evidence>
<proteinExistence type="inferred from homology"/>
<dbReference type="InterPro" id="IPR035248">
    <property type="entry name" value="PRMT5_C"/>
</dbReference>
<comment type="similarity">
    <text evidence="4">Belongs to the class I-like SAM-binding methyltransferase superfamily.</text>
</comment>
<keyword evidence="1 4" id="KW-0489">Methyltransferase</keyword>
<dbReference type="AlphaFoldDB" id="A0A9P5VQZ5"/>
<dbReference type="PANTHER" id="PTHR10738:SF0">
    <property type="entry name" value="PROTEIN ARGININE N-METHYLTRANSFERASE 5"/>
    <property type="match status" value="1"/>
</dbReference>
<evidence type="ECO:0000259" key="10">
    <source>
        <dbReference type="Pfam" id="PF17286"/>
    </source>
</evidence>
<dbReference type="GO" id="GO:0032259">
    <property type="term" value="P:methylation"/>
    <property type="evidence" value="ECO:0007669"/>
    <property type="project" value="UniProtKB-KW"/>
</dbReference>
<sequence>MAISFQQISSAMPVESAQIGYMPPVDNINAENLMSLVAFCQTKGFDFVVSPINAPGYRRVLFESDDPQSPEMMTWRAGQQAFTPEDLVLRTADHSDYIVGTISDWQNCDSPDTKVRLHSELALKQQFNWVSHLGLGGVMLPYPPSTEPLTNYGRVLTGALSILPYTTCWFKVPCMDEILERDVTEEAQGMKSWERWNSLRNMAGSDSKLGVALELSGALPSDAVLDRWFAEPVKVIVLPEDVFLTNNKGYPVLSKRHQHVVRKFIKFKPYFIISSSSFPKLTLDEFSDDMLEHSFASPHADYVRYLHRTQETPGVIDQFAVGYQDFLQAPLQPLQDNLESNTYETFEKDPIKYQQYELAVERALLDRPIPTNGEPDITVIMVVGAGRGPLVNCSLRAAEKAGRNVRVYAVEKNPNAFVTIQNMKANVWGDRVNIVFSDMRTWKAPEKADILVSELLGSFGDNELSPECLDGAQKFLKPDGISIPANYTTFVAPMASNKLHSDVATFKDLAHFETSYVVMFKAISLLAQPKSIWMFEHPNRTDIPMDQGKWALVEQLDNHHNVRSGSIEFTSENSGMIHGVAGYFESVLYKDVMLSINPETHSPGMFSWFPIYFPVKTPLYVPAHSQVVLDFWRLTDTRKVWYEWRVSCKMEGVGEIHSTPIYNVGGRSSSIGLF</sequence>
<dbReference type="GO" id="GO:0006355">
    <property type="term" value="P:regulation of DNA-templated transcription"/>
    <property type="evidence" value="ECO:0007669"/>
    <property type="project" value="TreeGrafter"/>
</dbReference>
<dbReference type="SUPFAM" id="SSF53335">
    <property type="entry name" value="S-adenosyl-L-methionine-dependent methyltransferases"/>
    <property type="match status" value="1"/>
</dbReference>
<feature type="binding site" evidence="6">
    <location>
        <begin position="352"/>
        <end position="353"/>
    </location>
    <ligand>
        <name>S-adenosyl-L-methionine</name>
        <dbReference type="ChEBI" id="CHEBI:59789"/>
    </ligand>
</feature>
<name>A0A9P5VQZ5_9FUNG</name>
<dbReference type="InterPro" id="IPR029063">
    <property type="entry name" value="SAM-dependent_MTases_sf"/>
</dbReference>
<dbReference type="GO" id="GO:0005829">
    <property type="term" value="C:cytosol"/>
    <property type="evidence" value="ECO:0007669"/>
    <property type="project" value="TreeGrafter"/>
</dbReference>
<dbReference type="InterPro" id="IPR035247">
    <property type="entry name" value="PRMT5_TIM"/>
</dbReference>
<feature type="active site" description="Proton donor/acceptor" evidence="5">
    <location>
        <position position="454"/>
    </location>
</feature>
<reference evidence="11" key="1">
    <citation type="journal article" date="2020" name="Fungal Divers.">
        <title>Resolving the Mortierellaceae phylogeny through synthesis of multi-gene phylogenetics and phylogenomics.</title>
        <authorList>
            <person name="Vandepol N."/>
            <person name="Liber J."/>
            <person name="Desiro A."/>
            <person name="Na H."/>
            <person name="Kennedy M."/>
            <person name="Barry K."/>
            <person name="Grigoriev I.V."/>
            <person name="Miller A.N."/>
            <person name="O'Donnell K."/>
            <person name="Stajich J.E."/>
            <person name="Bonito G."/>
        </authorList>
    </citation>
    <scope>NUCLEOTIDE SEQUENCE</scope>
    <source>
        <strain evidence="11">NVP1</strain>
    </source>
</reference>
<dbReference type="Gene3D" id="3.40.50.150">
    <property type="entry name" value="Vaccinia Virus protein VP39"/>
    <property type="match status" value="1"/>
</dbReference>
<keyword evidence="2 4" id="KW-0808">Transferase</keyword>
<dbReference type="GO" id="GO:0005634">
    <property type="term" value="C:nucleus"/>
    <property type="evidence" value="ECO:0007669"/>
    <property type="project" value="TreeGrafter"/>
</dbReference>
<feature type="domain" description="PRMT5 arginine-N-methyltransferase" evidence="8">
    <location>
        <begin position="318"/>
        <end position="483"/>
    </location>
</feature>
<feature type="active site" description="Proton donor/acceptor" evidence="5">
    <location>
        <position position="463"/>
    </location>
</feature>
<feature type="domain" description="PRMT5 oligomerisation" evidence="10">
    <location>
        <begin position="486"/>
        <end position="671"/>
    </location>
</feature>
<feature type="binding site" evidence="6">
    <location>
        <position position="411"/>
    </location>
    <ligand>
        <name>S-adenosyl-L-methionine</name>
        <dbReference type="ChEBI" id="CHEBI:59789"/>
    </ligand>
</feature>
<feature type="binding site" evidence="6">
    <location>
        <begin position="438"/>
        <end position="439"/>
    </location>
    <ligand>
        <name>S-adenosyl-L-methionine</name>
        <dbReference type="ChEBI" id="CHEBI:59789"/>
    </ligand>
</feature>
<dbReference type="PROSITE" id="PS51678">
    <property type="entry name" value="SAM_MT_PRMT"/>
    <property type="match status" value="1"/>
</dbReference>
<dbReference type="EMBL" id="JAAAUY010000020">
    <property type="protein sequence ID" value="KAF9337654.1"/>
    <property type="molecule type" value="Genomic_DNA"/>
</dbReference>
<protein>
    <recommendedName>
        <fullName evidence="4">Protein arginine N-methyltransferase</fullName>
    </recommendedName>
</protein>
<evidence type="ECO:0000313" key="12">
    <source>
        <dbReference type="Proteomes" id="UP000696485"/>
    </source>
</evidence>